<name>A0A261FAA2_9BIFI</name>
<accession>A0A261FAA2</accession>
<feature type="region of interest" description="Disordered" evidence="1">
    <location>
        <begin position="263"/>
        <end position="282"/>
    </location>
</feature>
<evidence type="ECO:0000256" key="1">
    <source>
        <dbReference type="SAM" id="MobiDB-lite"/>
    </source>
</evidence>
<dbReference type="RefSeq" id="WP_094689652.1">
    <property type="nucleotide sequence ID" value="NZ_JACBYZ010000001.1"/>
</dbReference>
<organism evidence="2 3">
    <name type="scientific">Aeriscardovia aeriphila</name>
    <dbReference type="NCBI Taxonomy" id="218139"/>
    <lineage>
        <taxon>Bacteria</taxon>
        <taxon>Bacillati</taxon>
        <taxon>Actinomycetota</taxon>
        <taxon>Actinomycetes</taxon>
        <taxon>Bifidobacteriales</taxon>
        <taxon>Bifidobacteriaceae</taxon>
        <taxon>Aeriscardovia</taxon>
    </lineage>
</organism>
<feature type="region of interest" description="Disordered" evidence="1">
    <location>
        <begin position="654"/>
        <end position="711"/>
    </location>
</feature>
<protein>
    <submittedName>
        <fullName evidence="2">WYL domain-containing protein</fullName>
    </submittedName>
</protein>
<proteinExistence type="predicted"/>
<dbReference type="Proteomes" id="UP000228976">
    <property type="component" value="Unassembled WGS sequence"/>
</dbReference>
<keyword evidence="3" id="KW-1185">Reference proteome</keyword>
<sequence length="711" mass="79579">MTEGSNGRRRFSDKWGKHELDVLVVLSSAFPQWLTSRQIAQRVKAYADSYGELADQAAKAAFAKQFQRDRAKLADLGIEIESRQPEYSSKSDGQDFASYRLRLGDQGLVRLHFDEEDMPILAAATFLAKSLKSDADDVADKKRSRFASPANSPTLGLSALAPSIGTQSIPTSLAEAVQTHRFTATVRAEDDDETVDVAYEDSDDLAFYMIMHPGVRILNPRAARDSFARRLQAASQFETCDNSSRTTPVAVQERILKPEVEVPPSLHPTHRRGSGSGQSSSEVDRRLRLMLFLSAHPGAEYSVEELADRFIGPTHTKDQHEKAMKTIRKDVNTLTTVSDDGEIAGSQFFDIDWDLLEEEDVVRADNSLGLDRLAGLTPQYLSLLVGSVRYLAKSTMLPDDQRQAADSLYERLLAALPHIEGELDGDPKTLALTGYELEPDSMGKIREAISRKCPIHCYYTNGAGERKERWFLPVDTFIDEGAFYVVVWNVLGRHGDLLKQKLETFKRADSRSKAPQWKTLRASRIAEVSVVDQPVEEEIIPVPPISELRQWNFKNGSDVSFITDSHNLAFIDDLHSATIEPWDEGDKVHLRITSDSWFVAFCIAHARHIVAVSQGERHEVKSSEDKDGNVVETVETRPSDVAAAIRERAQREIEGLHRQEEEEDRLEQEKLKREQEAQSYVAHTTSAAPFGGTAARSRMESDHKPFTRAGM</sequence>
<comment type="caution">
    <text evidence="2">The sequence shown here is derived from an EMBL/GenBank/DDBJ whole genome shotgun (WGS) entry which is preliminary data.</text>
</comment>
<evidence type="ECO:0000313" key="3">
    <source>
        <dbReference type="Proteomes" id="UP000228976"/>
    </source>
</evidence>
<dbReference type="PROSITE" id="PS52050">
    <property type="entry name" value="WYL"/>
    <property type="match status" value="1"/>
</dbReference>
<gene>
    <name evidence="2" type="ORF">AEAE_0575</name>
</gene>
<feature type="compositionally biased region" description="Polar residues" evidence="1">
    <location>
        <begin position="677"/>
        <end position="687"/>
    </location>
</feature>
<reference evidence="2 3" key="1">
    <citation type="journal article" date="2017" name="BMC Genomics">
        <title>Comparative genomic and phylogenomic analyses of the Bifidobacteriaceae family.</title>
        <authorList>
            <person name="Lugli G.A."/>
            <person name="Milani C."/>
            <person name="Turroni F."/>
            <person name="Duranti S."/>
            <person name="Mancabelli L."/>
            <person name="Mangifesta M."/>
            <person name="Ferrario C."/>
            <person name="Modesto M."/>
            <person name="Mattarelli P."/>
            <person name="Jiri K."/>
            <person name="van Sinderen D."/>
            <person name="Ventura M."/>
        </authorList>
    </citation>
    <scope>NUCLEOTIDE SEQUENCE [LARGE SCALE GENOMIC DNA]</scope>
    <source>
        <strain evidence="2 3">LMG 21773</strain>
    </source>
</reference>
<dbReference type="OrthoDB" id="3171994at2"/>
<feature type="compositionally biased region" description="Basic and acidic residues" evidence="1">
    <location>
        <begin position="667"/>
        <end position="676"/>
    </location>
</feature>
<dbReference type="AlphaFoldDB" id="A0A261FAA2"/>
<dbReference type="EMBL" id="MWWU01000002">
    <property type="protein sequence ID" value="OZG56087.1"/>
    <property type="molecule type" value="Genomic_DNA"/>
</dbReference>
<evidence type="ECO:0000313" key="2">
    <source>
        <dbReference type="EMBL" id="OZG56087.1"/>
    </source>
</evidence>